<proteinExistence type="predicted"/>
<protein>
    <recommendedName>
        <fullName evidence="1">DUF6968 domain-containing protein</fullName>
    </recommendedName>
</protein>
<dbReference type="OrthoDB" id="7276171at2"/>
<dbReference type="InterPro" id="IPR054241">
    <property type="entry name" value="DUF6968"/>
</dbReference>
<dbReference type="EMBL" id="FQVC01000004">
    <property type="protein sequence ID" value="SHF00100.1"/>
    <property type="molecule type" value="Genomic_DNA"/>
</dbReference>
<evidence type="ECO:0000313" key="2">
    <source>
        <dbReference type="EMBL" id="KKB85970.1"/>
    </source>
</evidence>
<evidence type="ECO:0000313" key="3">
    <source>
        <dbReference type="EMBL" id="SHF00100.1"/>
    </source>
</evidence>
<feature type="domain" description="DUF6968" evidence="1">
    <location>
        <begin position="4"/>
        <end position="93"/>
    </location>
</feature>
<evidence type="ECO:0000313" key="5">
    <source>
        <dbReference type="Proteomes" id="UP000184533"/>
    </source>
</evidence>
<dbReference type="Proteomes" id="UP000033608">
    <property type="component" value="Unassembled WGS sequence"/>
</dbReference>
<reference evidence="3 5" key="2">
    <citation type="submission" date="2016-11" db="EMBL/GenBank/DDBJ databases">
        <authorList>
            <person name="Jaros S."/>
            <person name="Januszkiewicz K."/>
            <person name="Wedrychowicz H."/>
        </authorList>
    </citation>
    <scope>NUCLEOTIDE SEQUENCE [LARGE SCALE GENOMIC DNA]</scope>
    <source>
        <strain evidence="3 5">DSM 17137</strain>
    </source>
</reference>
<organism evidence="2 4">
    <name type="scientific">Devosia limi DSM 17137</name>
    <dbReference type="NCBI Taxonomy" id="1121477"/>
    <lineage>
        <taxon>Bacteria</taxon>
        <taxon>Pseudomonadati</taxon>
        <taxon>Pseudomonadota</taxon>
        <taxon>Alphaproteobacteria</taxon>
        <taxon>Hyphomicrobiales</taxon>
        <taxon>Devosiaceae</taxon>
        <taxon>Devosia</taxon>
    </lineage>
</organism>
<sequence length="112" mass="12236">MLIATRILHIITGASRLPCEVRIHAPEHAGRSWKCRYEIDWPDGARSSAGHGMDAVQALTLTLHRIASDLYASPYHQQGALMFDTPGSGYGFPAIGNLRHRLVGQDATDDGK</sequence>
<dbReference type="RefSeq" id="WP_046134207.1">
    <property type="nucleotide sequence ID" value="NZ_FQVC01000004.1"/>
</dbReference>
<reference evidence="2 4" key="1">
    <citation type="submission" date="2015-03" db="EMBL/GenBank/DDBJ databases">
        <authorList>
            <person name="Hassan Y.I."/>
            <person name="Lepp D."/>
            <person name="Zhou T."/>
        </authorList>
    </citation>
    <scope>NUCLEOTIDE SEQUENCE [LARGE SCALE GENOMIC DNA]</scope>
    <source>
        <strain evidence="2 4">DSM 17137</strain>
    </source>
</reference>
<keyword evidence="4" id="KW-1185">Reference proteome</keyword>
<dbReference type="AlphaFoldDB" id="A0A0F5LUB2"/>
<accession>A0A0F5LUB2</accession>
<evidence type="ECO:0000313" key="4">
    <source>
        <dbReference type="Proteomes" id="UP000033608"/>
    </source>
</evidence>
<name>A0A0F5LUB2_9HYPH</name>
<gene>
    <name evidence="3" type="ORF">SAMN02745223_01529</name>
    <name evidence="2" type="ORF">VW29_05035</name>
</gene>
<dbReference type="STRING" id="1121477.SAMN02745223_01529"/>
<dbReference type="EMBL" id="LAJF01000043">
    <property type="protein sequence ID" value="KKB85970.1"/>
    <property type="molecule type" value="Genomic_DNA"/>
</dbReference>
<dbReference type="PATRIC" id="fig|1121477.3.peg.2087"/>
<evidence type="ECO:0000259" key="1">
    <source>
        <dbReference type="Pfam" id="PF22302"/>
    </source>
</evidence>
<dbReference type="Pfam" id="PF22302">
    <property type="entry name" value="DUF6968"/>
    <property type="match status" value="1"/>
</dbReference>
<dbReference type="Proteomes" id="UP000184533">
    <property type="component" value="Unassembled WGS sequence"/>
</dbReference>